<dbReference type="AlphaFoldDB" id="A0AA88KIQ4"/>
<accession>A0AA88KIQ4</accession>
<dbReference type="Proteomes" id="UP000816034">
    <property type="component" value="Unassembled WGS sequence"/>
</dbReference>
<feature type="region of interest" description="Disordered" evidence="1">
    <location>
        <begin position="1"/>
        <end position="109"/>
    </location>
</feature>
<dbReference type="EMBL" id="PYSW02000028">
    <property type="protein sequence ID" value="KAG2379421.1"/>
    <property type="molecule type" value="Genomic_DNA"/>
</dbReference>
<keyword evidence="3" id="KW-1185">Reference proteome</keyword>
<gene>
    <name evidence="2" type="ORF">C9374_006538</name>
</gene>
<feature type="compositionally biased region" description="Polar residues" evidence="1">
    <location>
        <begin position="43"/>
        <end position="109"/>
    </location>
</feature>
<evidence type="ECO:0000313" key="2">
    <source>
        <dbReference type="EMBL" id="KAG2379421.1"/>
    </source>
</evidence>
<evidence type="ECO:0000313" key="3">
    <source>
        <dbReference type="Proteomes" id="UP000816034"/>
    </source>
</evidence>
<evidence type="ECO:0000256" key="1">
    <source>
        <dbReference type="SAM" id="MobiDB-lite"/>
    </source>
</evidence>
<organism evidence="2 3">
    <name type="scientific">Naegleria lovaniensis</name>
    <name type="common">Amoeba</name>
    <dbReference type="NCBI Taxonomy" id="51637"/>
    <lineage>
        <taxon>Eukaryota</taxon>
        <taxon>Discoba</taxon>
        <taxon>Heterolobosea</taxon>
        <taxon>Tetramitia</taxon>
        <taxon>Eutetramitia</taxon>
        <taxon>Vahlkampfiidae</taxon>
        <taxon>Naegleria</taxon>
    </lineage>
</organism>
<reference evidence="2 3" key="1">
    <citation type="journal article" date="2018" name="BMC Genomics">
        <title>The genome of Naegleria lovaniensis, the basis for a comparative approach to unravel pathogenicity factors of the human pathogenic amoeba N. fowleri.</title>
        <authorList>
            <person name="Liechti N."/>
            <person name="Schurch N."/>
            <person name="Bruggmann R."/>
            <person name="Wittwer M."/>
        </authorList>
    </citation>
    <scope>NUCLEOTIDE SEQUENCE [LARGE SCALE GENOMIC DNA]</scope>
    <source>
        <strain evidence="2 3">ATCC 30569</strain>
    </source>
</reference>
<sequence>MTETTTGSFLLASPKKKKSTTTLASMGSPTPSSASNHSRSSSKTIMNNNNNHLTTAPFSSRNSTDAPSTPLSRNHSTTVSNKVHNINSHAITPKSSSNIPSNTPMKTTPKSNLNMITPLSSHTNLSNPALSSNARNAENYFGAVSHFLSANFQQAIQVLKEQPSKNLLTKLLSARCYHHMEEPKTSLAILMKLCHENTSVYSNSTTFNDVYVRSVLACSQICIMICQLILFKILPKRFKLKTLLPEELELVKDSNEIISTVGTSSNKNGDKALLTFSVDKDYCHEYFTNCTLLLEKAQRLLTLLKKHQTQTEQVFDVPLLSFPGTGNSHNNLDAEIVTDQSLSKQIKTLKNHISFLTAIIHFRKYEYDYSSTQLSECKNLLIKLENKHTFLHTDMYITLARVCYIEEDYEQAHYYINKAERARALFRDLFKTEVGALTGEPVMLLLDSSYHFDMFDHVQDLSSKILLSKYFEYRIVKRSEDKERLLDSLDDINLKRRQHDRRLYSSDRFDHTQEFYAKLRKTVFKKYDVSLLEEMATWGLFPFVVRLAEILLAREEQSNAIESNIANSDGDNDDVCEIISINNAICMPSAHSPGSSSYCSSSSGSSNNGMPSVENDTSHSKQTLTLIFFLIKGLYLCKRFDKCLSTFVKYEKLLVHDNHNTNNTIHSQHLVKIYNWIIDSYVALNTNGYCSQLLTLKRVQEMVKWNLPHWKTHREILHVAIRFYKFLKQEGTAATVRGKLLNAIFDEISVTNRTTGICSSSNSSGSNKSAHGAKAITSSQCCPEFFEELLNTYLTRKVILLEGSSSIVNMDQSRQDAKRKDDGNSTCSSSSCITISTVSKQTPVLQFDDDLTLYSSFEDFAPKRAQMEKQKTRQALDELKRKREEKQQASKKNKLL</sequence>
<name>A0AA88KIQ4_NAELO</name>
<feature type="region of interest" description="Disordered" evidence="1">
    <location>
        <begin position="811"/>
        <end position="831"/>
    </location>
</feature>
<dbReference type="GeneID" id="68098992"/>
<proteinExistence type="predicted"/>
<feature type="compositionally biased region" description="Basic and acidic residues" evidence="1">
    <location>
        <begin position="864"/>
        <end position="888"/>
    </location>
</feature>
<protein>
    <submittedName>
        <fullName evidence="2">Uncharacterized protein</fullName>
    </submittedName>
</protein>
<feature type="compositionally biased region" description="Basic and acidic residues" evidence="1">
    <location>
        <begin position="813"/>
        <end position="823"/>
    </location>
</feature>
<dbReference type="RefSeq" id="XP_044546683.1">
    <property type="nucleotide sequence ID" value="XM_044696409.1"/>
</dbReference>
<feature type="compositionally biased region" description="Low complexity" evidence="1">
    <location>
        <begin position="28"/>
        <end position="42"/>
    </location>
</feature>
<feature type="region of interest" description="Disordered" evidence="1">
    <location>
        <begin position="864"/>
        <end position="896"/>
    </location>
</feature>
<comment type="caution">
    <text evidence="2">The sequence shown here is derived from an EMBL/GenBank/DDBJ whole genome shotgun (WGS) entry which is preliminary data.</text>
</comment>